<dbReference type="InterPro" id="IPR000551">
    <property type="entry name" value="MerR-type_HTH_dom"/>
</dbReference>
<dbReference type="SUPFAM" id="SSF46955">
    <property type="entry name" value="Putative DNA-binding domain"/>
    <property type="match status" value="1"/>
</dbReference>
<dbReference type="RefSeq" id="WP_241712016.1">
    <property type="nucleotide sequence ID" value="NZ_JALBUF010000001.1"/>
</dbReference>
<comment type="caution">
    <text evidence="3">The sequence shown here is derived from an EMBL/GenBank/DDBJ whole genome shotgun (WGS) entry which is preliminary data.</text>
</comment>
<dbReference type="InterPro" id="IPR009061">
    <property type="entry name" value="DNA-bd_dom_put_sf"/>
</dbReference>
<gene>
    <name evidence="3" type="primary">cueR</name>
    <name evidence="3" type="ORF">MM817_00680</name>
</gene>
<dbReference type="GO" id="GO:0003700">
    <property type="term" value="F:DNA-binding transcription factor activity"/>
    <property type="evidence" value="ECO:0007669"/>
    <property type="project" value="InterPro"/>
</dbReference>
<dbReference type="CDD" id="cd04776">
    <property type="entry name" value="HTH_GnyR"/>
    <property type="match status" value="1"/>
</dbReference>
<dbReference type="PROSITE" id="PS50937">
    <property type="entry name" value="HTH_MERR_2"/>
    <property type="match status" value="1"/>
</dbReference>
<name>A0A9X1V6I1_9BACL</name>
<dbReference type="InterPro" id="IPR047057">
    <property type="entry name" value="MerR_fam"/>
</dbReference>
<keyword evidence="1" id="KW-0238">DNA-binding</keyword>
<dbReference type="EMBL" id="JALBUF010000001">
    <property type="protein sequence ID" value="MCI0182421.1"/>
    <property type="molecule type" value="Genomic_DNA"/>
</dbReference>
<reference evidence="3" key="1">
    <citation type="submission" date="2022-03" db="EMBL/GenBank/DDBJ databases">
        <title>Draft Genome Sequence of Firmicute Strain S0AB, a Heterotrophic Iron/Sulfur-Oxidizing Extreme Acidophile.</title>
        <authorList>
            <person name="Vergara E."/>
            <person name="Pakostova E."/>
            <person name="Johnson D.B."/>
            <person name="Holmes D.S."/>
        </authorList>
    </citation>
    <scope>NUCLEOTIDE SEQUENCE</scope>
    <source>
        <strain evidence="3">S0AB</strain>
    </source>
</reference>
<evidence type="ECO:0000313" key="4">
    <source>
        <dbReference type="Proteomes" id="UP001139263"/>
    </source>
</evidence>
<dbReference type="AlphaFoldDB" id="A0A9X1V6I1"/>
<dbReference type="GO" id="GO:0003677">
    <property type="term" value="F:DNA binding"/>
    <property type="evidence" value="ECO:0007669"/>
    <property type="project" value="UniProtKB-KW"/>
</dbReference>
<accession>A0A9X1V6I1</accession>
<dbReference type="Pfam" id="PF13411">
    <property type="entry name" value="MerR_1"/>
    <property type="match status" value="1"/>
</dbReference>
<proteinExistence type="predicted"/>
<organism evidence="3 4">
    <name type="scientific">Sulfoacidibacillus ferrooxidans</name>
    <dbReference type="NCBI Taxonomy" id="2005001"/>
    <lineage>
        <taxon>Bacteria</taxon>
        <taxon>Bacillati</taxon>
        <taxon>Bacillota</taxon>
        <taxon>Bacilli</taxon>
        <taxon>Bacillales</taxon>
        <taxon>Alicyclobacillaceae</taxon>
        <taxon>Sulfoacidibacillus</taxon>
    </lineage>
</organism>
<evidence type="ECO:0000313" key="3">
    <source>
        <dbReference type="EMBL" id="MCI0182421.1"/>
    </source>
</evidence>
<dbReference type="Gene3D" id="1.10.1660.10">
    <property type="match status" value="1"/>
</dbReference>
<evidence type="ECO:0000259" key="2">
    <source>
        <dbReference type="PROSITE" id="PS50937"/>
    </source>
</evidence>
<feature type="domain" description="HTH merR-type" evidence="2">
    <location>
        <begin position="4"/>
        <end position="71"/>
    </location>
</feature>
<dbReference type="PANTHER" id="PTHR30204:SF58">
    <property type="entry name" value="HTH-TYPE TRANSCRIPTIONAL REGULATOR YFMP"/>
    <property type="match status" value="1"/>
</dbReference>
<keyword evidence="4" id="KW-1185">Reference proteome</keyword>
<dbReference type="PANTHER" id="PTHR30204">
    <property type="entry name" value="REDOX-CYCLING DRUG-SENSING TRANSCRIPTIONAL ACTIVATOR SOXR"/>
    <property type="match status" value="1"/>
</dbReference>
<dbReference type="Proteomes" id="UP001139263">
    <property type="component" value="Unassembled WGS sequence"/>
</dbReference>
<dbReference type="SMART" id="SM00422">
    <property type="entry name" value="HTH_MERR"/>
    <property type="match status" value="1"/>
</dbReference>
<sequence length="131" mass="15608">MERRFTISEITELFDVTPRTLRYYEEVGLLAPERRGVQRLYHDRDRVRLQLILRGRRLGFGLKEIADMLDLYDVDVTEITQLEDVLKRGDEKLSDIDAQIRDLEVVRSELLELRERITQTLAHKRRGEKQV</sequence>
<evidence type="ECO:0000256" key="1">
    <source>
        <dbReference type="ARBA" id="ARBA00023125"/>
    </source>
</evidence>
<protein>
    <submittedName>
        <fullName evidence="3">HTH-type transcriptional regulator CueR</fullName>
    </submittedName>
</protein>